<evidence type="ECO:0000313" key="1">
    <source>
        <dbReference type="EMBL" id="NYJ38170.1"/>
    </source>
</evidence>
<accession>A0A7Z0EVP5</accession>
<reference evidence="1 2" key="1">
    <citation type="submission" date="2020-07" db="EMBL/GenBank/DDBJ databases">
        <title>Sequencing the genomes of 1000 actinobacteria strains.</title>
        <authorList>
            <person name="Klenk H.-P."/>
        </authorList>
    </citation>
    <scope>NUCLEOTIDE SEQUENCE [LARGE SCALE GENOMIC DNA]</scope>
    <source>
        <strain evidence="1 2">DSM 44442</strain>
    </source>
</reference>
<evidence type="ECO:0000313" key="2">
    <source>
        <dbReference type="Proteomes" id="UP000572051"/>
    </source>
</evidence>
<keyword evidence="2" id="KW-1185">Reference proteome</keyword>
<sequence>MGHEVVGRHGQAPVLVVAVQRPPQRQIGADEPRVGELLALARDPVRHPPRRVRSQGDPALAFGTDDPLVHSARAQVVEVPDHLRRQYQAIAGGEAGDLLPVPSAPADLCPQAFVDVRDGGELFLVGPQQFPYACQRDPGPARVRILMRSTTASPPYLR</sequence>
<dbReference type="AlphaFoldDB" id="A0A7Z0EVP5"/>
<name>A0A7Z0EVP5_9ACTN</name>
<dbReference type="Proteomes" id="UP000572051">
    <property type="component" value="Unassembled WGS sequence"/>
</dbReference>
<proteinExistence type="predicted"/>
<organism evidence="1 2">
    <name type="scientific">Nocardiopsis aegyptia</name>
    <dbReference type="NCBI Taxonomy" id="220378"/>
    <lineage>
        <taxon>Bacteria</taxon>
        <taxon>Bacillati</taxon>
        <taxon>Actinomycetota</taxon>
        <taxon>Actinomycetes</taxon>
        <taxon>Streptosporangiales</taxon>
        <taxon>Nocardiopsidaceae</taxon>
        <taxon>Nocardiopsis</taxon>
    </lineage>
</organism>
<protein>
    <submittedName>
        <fullName evidence="1">Uncharacterized protein</fullName>
    </submittedName>
</protein>
<gene>
    <name evidence="1" type="ORF">HNR10_006051</name>
</gene>
<dbReference type="EMBL" id="JACCFS010000001">
    <property type="protein sequence ID" value="NYJ38170.1"/>
    <property type="molecule type" value="Genomic_DNA"/>
</dbReference>
<dbReference type="RefSeq" id="WP_312889534.1">
    <property type="nucleotide sequence ID" value="NZ_JACCFS010000001.1"/>
</dbReference>
<comment type="caution">
    <text evidence="1">The sequence shown here is derived from an EMBL/GenBank/DDBJ whole genome shotgun (WGS) entry which is preliminary data.</text>
</comment>